<dbReference type="Gene3D" id="2.60.120.260">
    <property type="entry name" value="Galactose-binding domain-like"/>
    <property type="match status" value="1"/>
</dbReference>
<dbReference type="GO" id="GO:0006004">
    <property type="term" value="P:fucose metabolic process"/>
    <property type="evidence" value="ECO:0007669"/>
    <property type="project" value="TreeGrafter"/>
</dbReference>
<evidence type="ECO:0000256" key="6">
    <source>
        <dbReference type="SAM" id="SignalP"/>
    </source>
</evidence>
<evidence type="ECO:0000256" key="1">
    <source>
        <dbReference type="ARBA" id="ARBA00007951"/>
    </source>
</evidence>
<organism evidence="8 9">
    <name type="scientific">Solihabitans fulvus</name>
    <dbReference type="NCBI Taxonomy" id="1892852"/>
    <lineage>
        <taxon>Bacteria</taxon>
        <taxon>Bacillati</taxon>
        <taxon>Actinomycetota</taxon>
        <taxon>Actinomycetes</taxon>
        <taxon>Pseudonocardiales</taxon>
        <taxon>Pseudonocardiaceae</taxon>
        <taxon>Solihabitans</taxon>
    </lineage>
</organism>
<evidence type="ECO:0000256" key="3">
    <source>
        <dbReference type="ARBA" id="ARBA00022729"/>
    </source>
</evidence>
<feature type="signal peptide" evidence="6">
    <location>
        <begin position="1"/>
        <end position="29"/>
    </location>
</feature>
<keyword evidence="3 6" id="KW-0732">Signal</keyword>
<comment type="similarity">
    <text evidence="1">Belongs to the glycosyl hydrolase 29 family.</text>
</comment>
<dbReference type="SUPFAM" id="SSF50370">
    <property type="entry name" value="Ricin B-like lectins"/>
    <property type="match status" value="1"/>
</dbReference>
<feature type="chain" id="PRO_5022921863" description="alpha-L-fucosidase" evidence="6">
    <location>
        <begin position="30"/>
        <end position="676"/>
    </location>
</feature>
<protein>
    <recommendedName>
        <fullName evidence="2">alpha-L-fucosidase</fullName>
        <ecNumber evidence="2">3.2.1.51</ecNumber>
    </recommendedName>
</protein>
<dbReference type="Gene3D" id="2.80.10.50">
    <property type="match status" value="1"/>
</dbReference>
<evidence type="ECO:0000256" key="4">
    <source>
        <dbReference type="ARBA" id="ARBA00022801"/>
    </source>
</evidence>
<keyword evidence="9" id="KW-1185">Reference proteome</keyword>
<dbReference type="InterPro" id="IPR057739">
    <property type="entry name" value="Glyco_hydro_29_N"/>
</dbReference>
<dbReference type="InterPro" id="IPR035992">
    <property type="entry name" value="Ricin_B-like_lectins"/>
</dbReference>
<dbReference type="SUPFAM" id="SSF49785">
    <property type="entry name" value="Galactose-binding domain-like"/>
    <property type="match status" value="1"/>
</dbReference>
<evidence type="ECO:0000313" key="8">
    <source>
        <dbReference type="EMBL" id="KAA2260670.1"/>
    </source>
</evidence>
<dbReference type="Pfam" id="PF01120">
    <property type="entry name" value="Alpha_L_fucos"/>
    <property type="match status" value="1"/>
</dbReference>
<dbReference type="Pfam" id="PF00754">
    <property type="entry name" value="F5_F8_type_C"/>
    <property type="match status" value="1"/>
</dbReference>
<dbReference type="EMBL" id="VUOB01000035">
    <property type="protein sequence ID" value="KAA2260670.1"/>
    <property type="molecule type" value="Genomic_DNA"/>
</dbReference>
<dbReference type="GO" id="GO:0004560">
    <property type="term" value="F:alpha-L-fucosidase activity"/>
    <property type="evidence" value="ECO:0007669"/>
    <property type="project" value="InterPro"/>
</dbReference>
<dbReference type="Pfam" id="PF00652">
    <property type="entry name" value="Ricin_B_lectin"/>
    <property type="match status" value="1"/>
</dbReference>
<keyword evidence="4" id="KW-0378">Hydrolase</keyword>
<dbReference type="SUPFAM" id="SSF51445">
    <property type="entry name" value="(Trans)glycosidases"/>
    <property type="match status" value="1"/>
</dbReference>
<feature type="domain" description="Ricin B lectin" evidence="7">
    <location>
        <begin position="549"/>
        <end position="675"/>
    </location>
</feature>
<accession>A0A5B2XC51</accession>
<dbReference type="SMART" id="SM00812">
    <property type="entry name" value="Alpha_L_fucos"/>
    <property type="match status" value="1"/>
</dbReference>
<dbReference type="EC" id="3.2.1.51" evidence="2"/>
<sequence length="676" mass="72000">MMRLSRKLFVTALVVSVADVFASAGVASADTPAEVIAVSPSDPAAAVIAKAANVVPSPRQLAWQRQEQTAFIHFGVNTYDGREWGTGSEDPNIFQPTGLNTDQWAGTLRDAGFREAILTAKHHDGFLLFPSAYSQQSVAASSWEGGRGDVVRSFTDSAHKVGLRTGIYLSPADLHEALPGGRYANGSTPKSVTIPADPTEIAGGHTFDFTSDDYNAYYENTLYELLTRYGEIDEIWLDGANPTGRSQPYDFQNWITMVRALQPHAVIFNDGGPDVRWVGNENSAARQSEWSVLPYTGDPATAADSVLSVPGGNGAADLGGNDVLGRRAPDGTSAWNLLRWAPAECDATLSAHHNWFWQPGDAWRSTADLENLYYSSVGRNCNLLLDVPPNRQGVFDQSTVDSLVALHTSLSSTFGANLALGARAANDQGTTNTADNTPDRAGDGSLDTYWQPAATTGGLVLALPAVRTFDTISVQEDLRVGQRVESFAVDAWSNGAWTQIANDTTIGEKKLIRLPSSVTTTSVRLRVTGSRAAPAIAELGLYSRLSSQQPAGAITGYVGKCVDVRAAGTANGTPVQLYDCNQTAAQRWTAQSDGTIRNQGKCLDVAGGGTVNGIPVQLFDCNGTGAQAWRPQSNGTLVNPQSGRCLDDPAFATANGTRLQIWDCNGGANQKWTLPA</sequence>
<dbReference type="PROSITE" id="PS50231">
    <property type="entry name" value="RICIN_B_LECTIN"/>
    <property type="match status" value="1"/>
</dbReference>
<name>A0A5B2XC51_9PSEU</name>
<comment type="caution">
    <text evidence="8">The sequence shown here is derived from an EMBL/GenBank/DDBJ whole genome shotgun (WGS) entry which is preliminary data.</text>
</comment>
<evidence type="ECO:0000259" key="7">
    <source>
        <dbReference type="SMART" id="SM00458"/>
    </source>
</evidence>
<dbReference type="Gene3D" id="3.20.20.80">
    <property type="entry name" value="Glycosidases"/>
    <property type="match status" value="1"/>
</dbReference>
<dbReference type="InterPro" id="IPR000772">
    <property type="entry name" value="Ricin_B_lectin"/>
</dbReference>
<dbReference type="PANTHER" id="PTHR10030">
    <property type="entry name" value="ALPHA-L-FUCOSIDASE"/>
    <property type="match status" value="1"/>
</dbReference>
<gene>
    <name evidence="8" type="ORF">F0L68_19940</name>
</gene>
<reference evidence="8 9" key="1">
    <citation type="submission" date="2019-09" db="EMBL/GenBank/DDBJ databases">
        <title>Goodfellowia gen. nov., a new genus of the Pseudonocardineae related to Actinoalloteichus, containing Goodfellowia coeruleoviolacea gen. nov., comb. nov. gen. nov., comb. nov.</title>
        <authorList>
            <person name="Labeda D."/>
        </authorList>
    </citation>
    <scope>NUCLEOTIDE SEQUENCE [LARGE SCALE GENOMIC DNA]</scope>
    <source>
        <strain evidence="8 9">AN110305</strain>
    </source>
</reference>
<keyword evidence="5" id="KW-0326">Glycosidase</keyword>
<dbReference type="InterPro" id="IPR008979">
    <property type="entry name" value="Galactose-bd-like_sf"/>
</dbReference>
<dbReference type="OrthoDB" id="5526311at2"/>
<evidence type="ECO:0000256" key="2">
    <source>
        <dbReference type="ARBA" id="ARBA00012662"/>
    </source>
</evidence>
<evidence type="ECO:0000313" key="9">
    <source>
        <dbReference type="Proteomes" id="UP000323454"/>
    </source>
</evidence>
<dbReference type="GO" id="GO:0005764">
    <property type="term" value="C:lysosome"/>
    <property type="evidence" value="ECO:0007669"/>
    <property type="project" value="TreeGrafter"/>
</dbReference>
<reference evidence="8 9" key="2">
    <citation type="submission" date="2019-09" db="EMBL/GenBank/DDBJ databases">
        <authorList>
            <person name="Jin C."/>
        </authorList>
    </citation>
    <scope>NUCLEOTIDE SEQUENCE [LARGE SCALE GENOMIC DNA]</scope>
    <source>
        <strain evidence="8 9">AN110305</strain>
    </source>
</reference>
<dbReference type="InterPro" id="IPR000933">
    <property type="entry name" value="Glyco_hydro_29"/>
</dbReference>
<dbReference type="InterPro" id="IPR017853">
    <property type="entry name" value="GH"/>
</dbReference>
<proteinExistence type="inferred from homology"/>
<dbReference type="SMART" id="SM00458">
    <property type="entry name" value="RICIN"/>
    <property type="match status" value="1"/>
</dbReference>
<dbReference type="AlphaFoldDB" id="A0A5B2XC51"/>
<dbReference type="Proteomes" id="UP000323454">
    <property type="component" value="Unassembled WGS sequence"/>
</dbReference>
<dbReference type="PANTHER" id="PTHR10030:SF37">
    <property type="entry name" value="ALPHA-L-FUCOSIDASE-RELATED"/>
    <property type="match status" value="1"/>
</dbReference>
<dbReference type="GO" id="GO:0016139">
    <property type="term" value="P:glycoside catabolic process"/>
    <property type="evidence" value="ECO:0007669"/>
    <property type="project" value="TreeGrafter"/>
</dbReference>
<evidence type="ECO:0000256" key="5">
    <source>
        <dbReference type="ARBA" id="ARBA00023295"/>
    </source>
</evidence>
<dbReference type="CDD" id="cd23451">
    <property type="entry name" value="beta-trefoil_Ricin_laminarinase"/>
    <property type="match status" value="1"/>
</dbReference>
<dbReference type="InterPro" id="IPR000421">
    <property type="entry name" value="FA58C"/>
</dbReference>